<keyword evidence="1" id="KW-0812">Transmembrane</keyword>
<gene>
    <name evidence="2" type="ORF">ACFFLS_23200</name>
</gene>
<evidence type="ECO:0000256" key="1">
    <source>
        <dbReference type="SAM" id="Phobius"/>
    </source>
</evidence>
<evidence type="ECO:0008006" key="4">
    <source>
        <dbReference type="Google" id="ProtNLM"/>
    </source>
</evidence>
<evidence type="ECO:0000313" key="3">
    <source>
        <dbReference type="Proteomes" id="UP001589734"/>
    </source>
</evidence>
<accession>A0ABV6BWZ3</accession>
<feature type="transmembrane region" description="Helical" evidence="1">
    <location>
        <begin position="34"/>
        <end position="52"/>
    </location>
</feature>
<comment type="caution">
    <text evidence="2">The sequence shown here is derived from an EMBL/GenBank/DDBJ whole genome shotgun (WGS) entry which is preliminary data.</text>
</comment>
<keyword evidence="3" id="KW-1185">Reference proteome</keyword>
<feature type="transmembrane region" description="Helical" evidence="1">
    <location>
        <begin position="12"/>
        <end position="28"/>
    </location>
</feature>
<keyword evidence="1" id="KW-1133">Transmembrane helix</keyword>
<proteinExistence type="predicted"/>
<organism evidence="2 3">
    <name type="scientific">Flavobacterium procerum</name>
    <dbReference type="NCBI Taxonomy" id="1455569"/>
    <lineage>
        <taxon>Bacteria</taxon>
        <taxon>Pseudomonadati</taxon>
        <taxon>Bacteroidota</taxon>
        <taxon>Flavobacteriia</taxon>
        <taxon>Flavobacteriales</taxon>
        <taxon>Flavobacteriaceae</taxon>
        <taxon>Flavobacterium</taxon>
    </lineage>
</organism>
<dbReference type="RefSeq" id="WP_379683032.1">
    <property type="nucleotide sequence ID" value="NZ_JBHLYW010000029.1"/>
</dbReference>
<sequence>MSLESLKNISAVAFYFASVICFVLANVLKDSNLSVYYILMVAGIILFFLGVLKRANANKK</sequence>
<dbReference type="Proteomes" id="UP001589734">
    <property type="component" value="Unassembled WGS sequence"/>
</dbReference>
<dbReference type="EMBL" id="JBHLYW010000029">
    <property type="protein sequence ID" value="MFC0079971.1"/>
    <property type="molecule type" value="Genomic_DNA"/>
</dbReference>
<keyword evidence="1" id="KW-0472">Membrane</keyword>
<reference evidence="2 3" key="1">
    <citation type="submission" date="2024-09" db="EMBL/GenBank/DDBJ databases">
        <authorList>
            <person name="Sun Q."/>
            <person name="Mori K."/>
        </authorList>
    </citation>
    <scope>NUCLEOTIDE SEQUENCE [LARGE SCALE GENOMIC DNA]</scope>
    <source>
        <strain evidence="2 3">CGMCC 1.12926</strain>
    </source>
</reference>
<evidence type="ECO:0000313" key="2">
    <source>
        <dbReference type="EMBL" id="MFC0079971.1"/>
    </source>
</evidence>
<name>A0ABV6BWZ3_9FLAO</name>
<protein>
    <recommendedName>
        <fullName evidence="4">Gliding motility protein GldL</fullName>
    </recommendedName>
</protein>